<reference evidence="3" key="1">
    <citation type="submission" date="2017-02" db="UniProtKB">
        <authorList>
            <consortium name="WormBaseParasite"/>
        </authorList>
    </citation>
    <scope>IDENTIFICATION</scope>
</reference>
<name>A0A0N4WVU8_HAEPC</name>
<evidence type="ECO:0000313" key="1">
    <source>
        <dbReference type="EMBL" id="VDO57983.1"/>
    </source>
</evidence>
<accession>A0A0N4WVU8</accession>
<organism evidence="3">
    <name type="scientific">Haemonchus placei</name>
    <name type="common">Barber's pole worm</name>
    <dbReference type="NCBI Taxonomy" id="6290"/>
    <lineage>
        <taxon>Eukaryota</taxon>
        <taxon>Metazoa</taxon>
        <taxon>Ecdysozoa</taxon>
        <taxon>Nematoda</taxon>
        <taxon>Chromadorea</taxon>
        <taxon>Rhabditida</taxon>
        <taxon>Rhabditina</taxon>
        <taxon>Rhabditomorpha</taxon>
        <taxon>Strongyloidea</taxon>
        <taxon>Trichostrongylidae</taxon>
        <taxon>Haemonchus</taxon>
    </lineage>
</organism>
<dbReference type="AlphaFoldDB" id="A0A0N4WVU8"/>
<protein>
    <submittedName>
        <fullName evidence="3">Secreted protein</fullName>
    </submittedName>
</protein>
<dbReference type="WBParaSite" id="HPLM_0001583501-mRNA-1">
    <property type="protein sequence ID" value="HPLM_0001583501-mRNA-1"/>
    <property type="gene ID" value="HPLM_0001583501"/>
</dbReference>
<gene>
    <name evidence="1" type="ORF">HPLM_LOCUS15827</name>
</gene>
<proteinExistence type="predicted"/>
<keyword evidence="2" id="KW-1185">Reference proteome</keyword>
<reference evidence="1 2" key="2">
    <citation type="submission" date="2018-11" db="EMBL/GenBank/DDBJ databases">
        <authorList>
            <consortium name="Pathogen Informatics"/>
        </authorList>
    </citation>
    <scope>NUCLEOTIDE SEQUENCE [LARGE SCALE GENOMIC DNA]</scope>
    <source>
        <strain evidence="1 2">MHpl1</strain>
    </source>
</reference>
<evidence type="ECO:0000313" key="2">
    <source>
        <dbReference type="Proteomes" id="UP000268014"/>
    </source>
</evidence>
<dbReference type="EMBL" id="UZAF01019143">
    <property type="protein sequence ID" value="VDO57983.1"/>
    <property type="molecule type" value="Genomic_DNA"/>
</dbReference>
<sequence>MTFTACAPRALPAVCHIHNMFHSMKEYPCPKVLSFSYHMCGCKDDRTWFPQLIPPNTNRNSIGPECSRWRCSSSISREHRNSLEFLPLHLTLLASLLDILPEVNGGIPFSSNYQDAFRQLPGSIRPRNTTVSH</sequence>
<dbReference type="Proteomes" id="UP000268014">
    <property type="component" value="Unassembled WGS sequence"/>
</dbReference>
<evidence type="ECO:0000313" key="3">
    <source>
        <dbReference type="WBParaSite" id="HPLM_0001583501-mRNA-1"/>
    </source>
</evidence>